<dbReference type="InterPro" id="IPR027417">
    <property type="entry name" value="P-loop_NTPase"/>
</dbReference>
<keyword evidence="11" id="KW-1185">Reference proteome</keyword>
<name>A0AAW1PRB2_9CHLO</name>
<dbReference type="Pfam" id="PF00005">
    <property type="entry name" value="ABC_tran"/>
    <property type="match status" value="1"/>
</dbReference>
<dbReference type="Gene3D" id="3.40.50.300">
    <property type="entry name" value="P-loop containing nucleotide triphosphate hydrolases"/>
    <property type="match status" value="1"/>
</dbReference>
<feature type="transmembrane region" description="Helical" evidence="8">
    <location>
        <begin position="443"/>
        <end position="464"/>
    </location>
</feature>
<comment type="caution">
    <text evidence="10">The sequence shown here is derived from an EMBL/GenBank/DDBJ whole genome shotgun (WGS) entry which is preliminary data.</text>
</comment>
<evidence type="ECO:0000256" key="1">
    <source>
        <dbReference type="ARBA" id="ARBA00004141"/>
    </source>
</evidence>
<organism evidence="10 11">
    <name type="scientific">Symbiochloris irregularis</name>
    <dbReference type="NCBI Taxonomy" id="706552"/>
    <lineage>
        <taxon>Eukaryota</taxon>
        <taxon>Viridiplantae</taxon>
        <taxon>Chlorophyta</taxon>
        <taxon>core chlorophytes</taxon>
        <taxon>Trebouxiophyceae</taxon>
        <taxon>Trebouxiales</taxon>
        <taxon>Trebouxiaceae</taxon>
        <taxon>Symbiochloris</taxon>
    </lineage>
</organism>
<evidence type="ECO:0000259" key="9">
    <source>
        <dbReference type="PROSITE" id="PS50893"/>
    </source>
</evidence>
<keyword evidence="3 8" id="KW-0812">Transmembrane</keyword>
<evidence type="ECO:0000256" key="3">
    <source>
        <dbReference type="ARBA" id="ARBA00022692"/>
    </source>
</evidence>
<evidence type="ECO:0000256" key="4">
    <source>
        <dbReference type="ARBA" id="ARBA00022741"/>
    </source>
</evidence>
<dbReference type="InterPro" id="IPR003439">
    <property type="entry name" value="ABC_transporter-like_ATP-bd"/>
</dbReference>
<keyword evidence="4" id="KW-0547">Nucleotide-binding</keyword>
<sequence>MPAEQQESVELLDAIPPERQVTLEFQNLCGWVPKVFATPGILPSFKNKNLDKGDLRQILYNVSGTCRPGSVLALMGPSGSGKTSLLSVLGGRTPDAVHLEGKVLFNGDPLTKRMKRKVGFVLQDDLMFESLTVYETLYYAAMLRLPQHMSKAAKKERVETVLKALGLTKCRNTIIGGFFMRGVSGGERKRVSVGHELLIDPSILMLDEPTSGLDATTALLLLGTLRKLAQGGRAVLTTIHQPASRLYQMLDKLMLLSEGHVIYYGDALSVAEWYRKLGYTMPYGMNAADFILDLASGVVTTKKLDGEESRVHCIACAERYLSTHPLGYFTNTPITEEELGPELWSSAQSRKQLDPNPNAEAHLVLDTGTSTDSATSASKESRWGASYTAQIQLLLTRTLKTRRFEALAQEDICQFVIVGVLSGLFWLRSGAGHSLYGAQNSNGLLFFEMMFVAMRAMLGALFAFPPQFQIMVKERASGMYCVSSFFWARMLSDIPIDCSLPSVLIILVYWMGGLRSSAAAFFANWASIVLLLLVAQSLGLVIGALIPRPKTAQAVTTVTALTMVLVAGFFVTNIHAWISWLKYISFIYYGYSLLLHIEYQGRTLYNCDLPDPENNPACTGYSGKALQEQLHLNRNPNEWPWEALALIGFLLALRATVYLSLRYKTKSRVR</sequence>
<dbReference type="InterPro" id="IPR013525">
    <property type="entry name" value="ABC2_TM"/>
</dbReference>
<proteinExistence type="predicted"/>
<dbReference type="Pfam" id="PF01061">
    <property type="entry name" value="ABC2_membrane"/>
    <property type="match status" value="1"/>
</dbReference>
<evidence type="ECO:0000256" key="6">
    <source>
        <dbReference type="ARBA" id="ARBA00022989"/>
    </source>
</evidence>
<dbReference type="Proteomes" id="UP001465755">
    <property type="component" value="Unassembled WGS sequence"/>
</dbReference>
<feature type="transmembrane region" description="Helical" evidence="8">
    <location>
        <begin position="558"/>
        <end position="578"/>
    </location>
</feature>
<dbReference type="PANTHER" id="PTHR48041">
    <property type="entry name" value="ABC TRANSPORTER G FAMILY MEMBER 28"/>
    <property type="match status" value="1"/>
</dbReference>
<dbReference type="InterPro" id="IPR050352">
    <property type="entry name" value="ABCG_transporters"/>
</dbReference>
<feature type="transmembrane region" description="Helical" evidence="8">
    <location>
        <begin position="522"/>
        <end position="546"/>
    </location>
</feature>
<protein>
    <recommendedName>
        <fullName evidence="9">ABC transporter domain-containing protein</fullName>
    </recommendedName>
</protein>
<evidence type="ECO:0000256" key="7">
    <source>
        <dbReference type="ARBA" id="ARBA00023136"/>
    </source>
</evidence>
<gene>
    <name evidence="10" type="ORF">WJX73_003176</name>
</gene>
<dbReference type="GO" id="GO:0016020">
    <property type="term" value="C:membrane"/>
    <property type="evidence" value="ECO:0007669"/>
    <property type="project" value="UniProtKB-SubCell"/>
</dbReference>
<evidence type="ECO:0000256" key="8">
    <source>
        <dbReference type="SAM" id="Phobius"/>
    </source>
</evidence>
<dbReference type="InterPro" id="IPR003593">
    <property type="entry name" value="AAA+_ATPase"/>
</dbReference>
<keyword evidence="7 8" id="KW-0472">Membrane</keyword>
<feature type="domain" description="ABC transporter" evidence="9">
    <location>
        <begin position="23"/>
        <end position="283"/>
    </location>
</feature>
<reference evidence="10 11" key="1">
    <citation type="journal article" date="2024" name="Nat. Commun.">
        <title>Phylogenomics reveals the evolutionary origins of lichenization in chlorophyte algae.</title>
        <authorList>
            <person name="Puginier C."/>
            <person name="Libourel C."/>
            <person name="Otte J."/>
            <person name="Skaloud P."/>
            <person name="Haon M."/>
            <person name="Grisel S."/>
            <person name="Petersen M."/>
            <person name="Berrin J.G."/>
            <person name="Delaux P.M."/>
            <person name="Dal Grande F."/>
            <person name="Keller J."/>
        </authorList>
    </citation>
    <scope>NUCLEOTIDE SEQUENCE [LARGE SCALE GENOMIC DNA]</scope>
    <source>
        <strain evidence="10 11">SAG 2036</strain>
    </source>
</reference>
<dbReference type="InterPro" id="IPR043926">
    <property type="entry name" value="ABCG_dom"/>
</dbReference>
<dbReference type="GO" id="GO:0005524">
    <property type="term" value="F:ATP binding"/>
    <property type="evidence" value="ECO:0007669"/>
    <property type="project" value="UniProtKB-KW"/>
</dbReference>
<evidence type="ECO:0000313" key="10">
    <source>
        <dbReference type="EMBL" id="KAK9810980.1"/>
    </source>
</evidence>
<dbReference type="PANTHER" id="PTHR48041:SF125">
    <property type="entry name" value="ABC TRANSPORTER G FAMILY"/>
    <property type="match status" value="1"/>
</dbReference>
<dbReference type="AlphaFoldDB" id="A0AAW1PRB2"/>
<dbReference type="Pfam" id="PF19055">
    <property type="entry name" value="ABC2_membrane_7"/>
    <property type="match status" value="1"/>
</dbReference>
<evidence type="ECO:0000313" key="11">
    <source>
        <dbReference type="Proteomes" id="UP001465755"/>
    </source>
</evidence>
<accession>A0AAW1PRB2</accession>
<comment type="subcellular location">
    <subcellularLocation>
        <location evidence="1">Membrane</location>
        <topology evidence="1">Multi-pass membrane protein</topology>
    </subcellularLocation>
</comment>
<dbReference type="PROSITE" id="PS50893">
    <property type="entry name" value="ABC_TRANSPORTER_2"/>
    <property type="match status" value="1"/>
</dbReference>
<evidence type="ECO:0000256" key="2">
    <source>
        <dbReference type="ARBA" id="ARBA00022448"/>
    </source>
</evidence>
<dbReference type="GO" id="GO:0016887">
    <property type="term" value="F:ATP hydrolysis activity"/>
    <property type="evidence" value="ECO:0007669"/>
    <property type="project" value="InterPro"/>
</dbReference>
<feature type="transmembrane region" description="Helical" evidence="8">
    <location>
        <begin position="485"/>
        <end position="510"/>
    </location>
</feature>
<dbReference type="GO" id="GO:0140359">
    <property type="term" value="F:ABC-type transporter activity"/>
    <property type="evidence" value="ECO:0007669"/>
    <property type="project" value="InterPro"/>
</dbReference>
<dbReference type="SMART" id="SM00382">
    <property type="entry name" value="AAA"/>
    <property type="match status" value="1"/>
</dbReference>
<keyword evidence="6 8" id="KW-1133">Transmembrane helix</keyword>
<keyword evidence="2" id="KW-0813">Transport</keyword>
<dbReference type="EMBL" id="JALJOQ010000012">
    <property type="protein sequence ID" value="KAK9810980.1"/>
    <property type="molecule type" value="Genomic_DNA"/>
</dbReference>
<dbReference type="SUPFAM" id="SSF52540">
    <property type="entry name" value="P-loop containing nucleoside triphosphate hydrolases"/>
    <property type="match status" value="1"/>
</dbReference>
<keyword evidence="5" id="KW-0067">ATP-binding</keyword>
<evidence type="ECO:0000256" key="5">
    <source>
        <dbReference type="ARBA" id="ARBA00022840"/>
    </source>
</evidence>
<feature type="transmembrane region" description="Helical" evidence="8">
    <location>
        <begin position="643"/>
        <end position="661"/>
    </location>
</feature>